<feature type="compositionally biased region" description="Low complexity" evidence="6">
    <location>
        <begin position="313"/>
        <end position="331"/>
    </location>
</feature>
<feature type="transmembrane region" description="Helical" evidence="7">
    <location>
        <begin position="42"/>
        <end position="65"/>
    </location>
</feature>
<evidence type="ECO:0000256" key="1">
    <source>
        <dbReference type="ARBA" id="ARBA00004651"/>
    </source>
</evidence>
<dbReference type="Proteomes" id="UP001589748">
    <property type="component" value="Unassembled WGS sequence"/>
</dbReference>
<feature type="transmembrane region" description="Helical" evidence="7">
    <location>
        <begin position="159"/>
        <end position="187"/>
    </location>
</feature>
<dbReference type="PANTHER" id="PTHR30213">
    <property type="entry name" value="INNER MEMBRANE PROTEIN YHJD"/>
    <property type="match status" value="1"/>
</dbReference>
<comment type="caution">
    <text evidence="8">The sequence shown here is derived from an EMBL/GenBank/DDBJ whole genome shotgun (WGS) entry which is preliminary data.</text>
</comment>
<feature type="region of interest" description="Disordered" evidence="6">
    <location>
        <begin position="305"/>
        <end position="345"/>
    </location>
</feature>
<feature type="transmembrane region" description="Helical" evidence="7">
    <location>
        <begin position="199"/>
        <end position="222"/>
    </location>
</feature>
<keyword evidence="5 7" id="KW-0472">Membrane</keyword>
<dbReference type="RefSeq" id="WP_380139337.1">
    <property type="nucleotide sequence ID" value="NZ_JBHLUI010000010.1"/>
</dbReference>
<gene>
    <name evidence="8" type="ORF">ACFFVI_09760</name>
</gene>
<evidence type="ECO:0000256" key="5">
    <source>
        <dbReference type="ARBA" id="ARBA00023136"/>
    </source>
</evidence>
<evidence type="ECO:0000256" key="7">
    <source>
        <dbReference type="SAM" id="Phobius"/>
    </source>
</evidence>
<feature type="transmembrane region" description="Helical" evidence="7">
    <location>
        <begin position="111"/>
        <end position="131"/>
    </location>
</feature>
<evidence type="ECO:0000256" key="4">
    <source>
        <dbReference type="ARBA" id="ARBA00022989"/>
    </source>
</evidence>
<evidence type="ECO:0000256" key="6">
    <source>
        <dbReference type="SAM" id="MobiDB-lite"/>
    </source>
</evidence>
<proteinExistence type="predicted"/>
<evidence type="ECO:0000313" key="8">
    <source>
        <dbReference type="EMBL" id="MFB9377256.1"/>
    </source>
</evidence>
<keyword evidence="9" id="KW-1185">Reference proteome</keyword>
<name>A0ABV5LT29_9ACTN</name>
<evidence type="ECO:0000256" key="3">
    <source>
        <dbReference type="ARBA" id="ARBA00022692"/>
    </source>
</evidence>
<reference evidence="8 9" key="1">
    <citation type="submission" date="2024-09" db="EMBL/GenBank/DDBJ databases">
        <authorList>
            <person name="Sun Q."/>
            <person name="Mori K."/>
        </authorList>
    </citation>
    <scope>NUCLEOTIDE SEQUENCE [LARGE SCALE GENOMIC DNA]</scope>
    <source>
        <strain evidence="8 9">TISTR 1856</strain>
    </source>
</reference>
<accession>A0ABV5LT29</accession>
<comment type="subcellular location">
    <subcellularLocation>
        <location evidence="1">Cell membrane</location>
        <topology evidence="1">Multi-pass membrane protein</topology>
    </subcellularLocation>
</comment>
<evidence type="ECO:0000256" key="2">
    <source>
        <dbReference type="ARBA" id="ARBA00022475"/>
    </source>
</evidence>
<dbReference type="Pfam" id="PF03631">
    <property type="entry name" value="Virul_fac_BrkB"/>
    <property type="match status" value="1"/>
</dbReference>
<dbReference type="EMBL" id="JBHMDM010000005">
    <property type="protein sequence ID" value="MFB9377256.1"/>
    <property type="molecule type" value="Genomic_DNA"/>
</dbReference>
<keyword evidence="2" id="KW-1003">Cell membrane</keyword>
<keyword evidence="3 7" id="KW-0812">Transmembrane</keyword>
<protein>
    <submittedName>
        <fullName evidence="8">YihY/virulence factor BrkB family protein</fullName>
    </submittedName>
</protein>
<feature type="transmembrane region" description="Helical" evidence="7">
    <location>
        <begin position="265"/>
        <end position="295"/>
    </location>
</feature>
<feature type="transmembrane region" description="Helical" evidence="7">
    <location>
        <begin position="351"/>
        <end position="370"/>
    </location>
</feature>
<dbReference type="InterPro" id="IPR017039">
    <property type="entry name" value="Virul_fac_BrkB"/>
</dbReference>
<dbReference type="PANTHER" id="PTHR30213:SF1">
    <property type="entry name" value="INNER MEMBRANE PROTEIN YHJD"/>
    <property type="match status" value="1"/>
</dbReference>
<sequence length="384" mass="38915">MSTGESTGERAGEVVAAVKRSHVLRAWTRYSTNRGNALAGGIAYFAFFSVFPALVVGLTVFGFVLADNDAVRSSLIAGMNDYLPGLVRDGTSPATDPEPGIYVGDYLGGRALTIGLIVGLVTGLYTGLNWIDALRQGIRAIFGEDAGGAGFVAAKARDLVVLVVIGGGVVLSVLSVTVTGGAGGWLLGLVGVEDTAVGAFLVAVAGFAVALVIDSLTFLVVFRVMPGADVPLRNLRNGAILGGLGIGILKQFGTQIASRSAQGNALGAAAAGVVVLLVLMYLIARVVLLAAAWAATAAEDDGLLPPHGPALPPGGVVPAAQREAGPTTAVPTVPPGRPDHPARPARATDRVSVAAGVVVGAVGTGAVLALRRGARHLTTTWRRR</sequence>
<organism evidence="8 9">
    <name type="scientific">Kineococcus gynurae</name>
    <dbReference type="NCBI Taxonomy" id="452979"/>
    <lineage>
        <taxon>Bacteria</taxon>
        <taxon>Bacillati</taxon>
        <taxon>Actinomycetota</taxon>
        <taxon>Actinomycetes</taxon>
        <taxon>Kineosporiales</taxon>
        <taxon>Kineosporiaceae</taxon>
        <taxon>Kineococcus</taxon>
    </lineage>
</organism>
<evidence type="ECO:0000313" key="9">
    <source>
        <dbReference type="Proteomes" id="UP001589748"/>
    </source>
</evidence>
<keyword evidence="4 7" id="KW-1133">Transmembrane helix</keyword>